<reference evidence="7 8" key="1">
    <citation type="submission" date="2018-03" db="EMBL/GenBank/DDBJ databases">
        <title>Draft genome sequence of the plant growth promoting rhizobacterium Pseudomonas protegens strain BNJ-SS-45 isolated from wheat (Triticum aestivum) rhizosphere.</title>
        <authorList>
            <person name="Bajpai A."/>
            <person name="Shende K."/>
            <person name="Meena N."/>
            <person name="Upadhyayula S.R."/>
            <person name="Suravajhala P."/>
            <person name="Medicherla K.M."/>
            <person name="Johri B.N."/>
        </authorList>
    </citation>
    <scope>NUCLEOTIDE SEQUENCE [LARGE SCALE GENOMIC DNA]</scope>
    <source>
        <strain evidence="7 8">BNJ-SS-45</strain>
    </source>
</reference>
<dbReference type="UniPathway" id="UPA00253">
    <property type="reaction ID" value="UER00329"/>
</dbReference>
<comment type="similarity">
    <text evidence="4 6">Belongs to the kynureninase family.</text>
</comment>
<dbReference type="Pfam" id="PF22580">
    <property type="entry name" value="KYNU_C"/>
    <property type="match status" value="1"/>
</dbReference>
<dbReference type="GO" id="GO:0030429">
    <property type="term" value="F:kynureninase activity"/>
    <property type="evidence" value="ECO:0007669"/>
    <property type="project" value="UniProtKB-UniRule"/>
</dbReference>
<gene>
    <name evidence="4 7" type="primary">kynU</name>
    <name evidence="7" type="ORF">C5U62_00555</name>
</gene>
<protein>
    <recommendedName>
        <fullName evidence="4 5">Kynureninase</fullName>
        <ecNumber evidence="4 5">3.7.1.3</ecNumber>
    </recommendedName>
    <alternativeName>
        <fullName evidence="4">L-kynurenine hydrolase</fullName>
    </alternativeName>
</protein>
<feature type="binding site" evidence="4">
    <location>
        <position position="280"/>
    </location>
    <ligand>
        <name>pyridoxal 5'-phosphate</name>
        <dbReference type="ChEBI" id="CHEBI:597326"/>
    </ligand>
</feature>
<dbReference type="GO" id="GO:0005737">
    <property type="term" value="C:cytoplasm"/>
    <property type="evidence" value="ECO:0007669"/>
    <property type="project" value="UniProtKB-UniRule"/>
</dbReference>
<dbReference type="AlphaFoldDB" id="A0A2T6GQU0"/>
<keyword evidence="2 4" id="KW-0378">Hydrolase</keyword>
<dbReference type="PANTHER" id="PTHR14084">
    <property type="entry name" value="KYNURENINASE"/>
    <property type="match status" value="1"/>
</dbReference>
<dbReference type="Gene3D" id="3.40.640.10">
    <property type="entry name" value="Type I PLP-dependent aspartate aminotransferase-like (Major domain)"/>
    <property type="match status" value="1"/>
</dbReference>
<dbReference type="GO" id="GO:0019441">
    <property type="term" value="P:L-tryptophan catabolic process to kynurenine"/>
    <property type="evidence" value="ECO:0007669"/>
    <property type="project" value="TreeGrafter"/>
</dbReference>
<dbReference type="GO" id="GO:0043420">
    <property type="term" value="P:anthranilate metabolic process"/>
    <property type="evidence" value="ECO:0007669"/>
    <property type="project" value="TreeGrafter"/>
</dbReference>
<comment type="cofactor">
    <cofactor evidence="4 6">
        <name>pyridoxal 5'-phosphate</name>
        <dbReference type="ChEBI" id="CHEBI:597326"/>
    </cofactor>
</comment>
<dbReference type="InterPro" id="IPR015422">
    <property type="entry name" value="PyrdxlP-dep_Trfase_small"/>
</dbReference>
<keyword evidence="3 4" id="KW-0663">Pyridoxal phosphate</keyword>
<dbReference type="GO" id="GO:0019805">
    <property type="term" value="P:quinolinate biosynthetic process"/>
    <property type="evidence" value="ECO:0007669"/>
    <property type="project" value="UniProtKB-UniRule"/>
</dbReference>
<dbReference type="UniPathway" id="UPA00334">
    <property type="reaction ID" value="UER00455"/>
</dbReference>
<dbReference type="GO" id="GO:0030170">
    <property type="term" value="F:pyridoxal phosphate binding"/>
    <property type="evidence" value="ECO:0007669"/>
    <property type="project" value="UniProtKB-UniRule"/>
</dbReference>
<feature type="binding site" evidence="4">
    <location>
        <position position="170"/>
    </location>
    <ligand>
        <name>pyridoxal 5'-phosphate</name>
        <dbReference type="ChEBI" id="CHEBI:597326"/>
    </ligand>
</feature>
<dbReference type="NCBIfam" id="TIGR01814">
    <property type="entry name" value="kynureninase"/>
    <property type="match status" value="1"/>
</dbReference>
<dbReference type="InterPro" id="IPR015424">
    <property type="entry name" value="PyrdxlP-dep_Trfase"/>
</dbReference>
<feature type="binding site" evidence="4">
    <location>
        <position position="103"/>
    </location>
    <ligand>
        <name>pyridoxal 5'-phosphate</name>
        <dbReference type="ChEBI" id="CHEBI:597326"/>
    </ligand>
</feature>
<evidence type="ECO:0000256" key="6">
    <source>
        <dbReference type="PIRNR" id="PIRNR038800"/>
    </source>
</evidence>
<name>A0A2T6GQU0_9PSED</name>
<comment type="pathway">
    <text evidence="4 6">Amino-acid degradation; L-kynurenine degradation; L-alanine and anthranilate from L-kynurenine: step 1/1.</text>
</comment>
<feature type="binding site" evidence="4">
    <location>
        <position position="254"/>
    </location>
    <ligand>
        <name>pyridoxal 5'-phosphate</name>
        <dbReference type="ChEBI" id="CHEBI:597326"/>
    </ligand>
</feature>
<dbReference type="InterPro" id="IPR015421">
    <property type="entry name" value="PyrdxlP-dep_Trfase_major"/>
</dbReference>
<feature type="modified residue" description="N6-(pyridoxal phosphate)lysine" evidence="4">
    <location>
        <position position="225"/>
    </location>
</feature>
<evidence type="ECO:0000256" key="2">
    <source>
        <dbReference type="ARBA" id="ARBA00022801"/>
    </source>
</evidence>
<proteinExistence type="inferred from homology"/>
<evidence type="ECO:0000313" key="8">
    <source>
        <dbReference type="Proteomes" id="UP000244178"/>
    </source>
</evidence>
<dbReference type="SUPFAM" id="SSF53383">
    <property type="entry name" value="PLP-dependent transferases"/>
    <property type="match status" value="1"/>
</dbReference>
<feature type="binding site" evidence="4">
    <location>
        <begin position="130"/>
        <end position="133"/>
    </location>
    <ligand>
        <name>pyridoxal 5'-phosphate</name>
        <dbReference type="ChEBI" id="CHEBI:597326"/>
    </ligand>
</feature>
<comment type="subunit">
    <text evidence="4 6">Homodimer.</text>
</comment>
<evidence type="ECO:0000256" key="5">
    <source>
        <dbReference type="NCBIfam" id="TIGR01814"/>
    </source>
</evidence>
<dbReference type="EC" id="3.7.1.3" evidence="4 5"/>
<evidence type="ECO:0000256" key="1">
    <source>
        <dbReference type="ARBA" id="ARBA00022642"/>
    </source>
</evidence>
<feature type="binding site" evidence="4">
    <location>
        <position position="199"/>
    </location>
    <ligand>
        <name>pyridoxal 5'-phosphate</name>
        <dbReference type="ChEBI" id="CHEBI:597326"/>
    </ligand>
</feature>
<accession>A0A2T6GQU0</accession>
<dbReference type="InterPro" id="IPR010111">
    <property type="entry name" value="Kynureninase"/>
</dbReference>
<comment type="catalytic activity">
    <reaction evidence="4 6">
        <text>L-kynurenine + H2O = anthranilate + L-alanine + H(+)</text>
        <dbReference type="Rhea" id="RHEA:16813"/>
        <dbReference type="ChEBI" id="CHEBI:15377"/>
        <dbReference type="ChEBI" id="CHEBI:15378"/>
        <dbReference type="ChEBI" id="CHEBI:16567"/>
        <dbReference type="ChEBI" id="CHEBI:57959"/>
        <dbReference type="ChEBI" id="CHEBI:57972"/>
        <dbReference type="EC" id="3.7.1.3"/>
    </reaction>
</comment>
<dbReference type="GO" id="GO:0097053">
    <property type="term" value="P:L-kynurenine catabolic process"/>
    <property type="evidence" value="ECO:0007669"/>
    <property type="project" value="UniProtKB-UniRule"/>
</dbReference>
<dbReference type="HAMAP" id="MF_01970">
    <property type="entry name" value="Kynureninase"/>
    <property type="match status" value="1"/>
</dbReference>
<dbReference type="RefSeq" id="WP_108542778.1">
    <property type="nucleotide sequence ID" value="NZ_PYJM01000001.1"/>
</dbReference>
<dbReference type="PANTHER" id="PTHR14084:SF0">
    <property type="entry name" value="KYNURENINASE"/>
    <property type="match status" value="1"/>
</dbReference>
<dbReference type="Proteomes" id="UP000244178">
    <property type="component" value="Unassembled WGS sequence"/>
</dbReference>
<feature type="binding site" evidence="4">
    <location>
        <position position="102"/>
    </location>
    <ligand>
        <name>pyridoxal 5'-phosphate</name>
        <dbReference type="ChEBI" id="CHEBI:597326"/>
    </ligand>
</feature>
<dbReference type="Gene3D" id="3.90.1150.10">
    <property type="entry name" value="Aspartate Aminotransferase, domain 1"/>
    <property type="match status" value="1"/>
</dbReference>
<comment type="catalytic activity">
    <reaction evidence="6">
        <text>3-hydroxy-L-kynurenine + H2O = 3-hydroxyanthranilate + L-alanine + H(+)</text>
        <dbReference type="Rhea" id="RHEA:25143"/>
        <dbReference type="ChEBI" id="CHEBI:15377"/>
        <dbReference type="ChEBI" id="CHEBI:15378"/>
        <dbReference type="ChEBI" id="CHEBI:36559"/>
        <dbReference type="ChEBI" id="CHEBI:57972"/>
        <dbReference type="ChEBI" id="CHEBI:58125"/>
        <dbReference type="EC" id="3.7.1.3"/>
    </reaction>
</comment>
<sequence>MHHFAPCTREQIQLLDQSDPLAFCRQRFTLPQHKVYLDGNSLGAMPAHVPARLEQVLKVEWAQGLINSWNDADWYPAPQRTGARIAGLIGAQGHEVIVADSTSINLFKVLVAALRMQPSRRVILAENGNFPTDVYIAQGVAELTGCRLQCVDPEQILDTLSDQVAILSLTHVNYKTGRRYDMAAITARAHELGVLVVWDLCHSAGAMPVELNAAGADFAVGCGYKYLNGGPGAPAFVFVAERHIAQVRQPLTGWHGHASPFDFSHDYQPHPSLDRMLVGTAPQLGVLALEAALEVFDGIDLQALRSKSLALSELFIRLCDEQLAGLGVQLQTPRDAEQRGSQVSLSHPQAYPVMQALIARGIVGDFRAPDLLRFGFAPLYNRFEDIWACVGALREILVSEEWNQPQFLARKAVT</sequence>
<comment type="pathway">
    <text evidence="4 6">Cofactor biosynthesis; NAD(+) biosynthesis; quinolinate from L-kynurenine: step 2/3.</text>
</comment>
<evidence type="ECO:0000313" key="7">
    <source>
        <dbReference type="EMBL" id="PUA46517.1"/>
    </source>
</evidence>
<comment type="function">
    <text evidence="4 6">Catalyzes the cleavage of L-kynurenine (L-Kyn) and L-3-hydroxykynurenine (L-3OHKyn) into anthranilic acid (AA) and 3-hydroxyanthranilic acid (3-OHAA), respectively.</text>
</comment>
<dbReference type="PIRSF" id="PIRSF038800">
    <property type="entry name" value="KYNU"/>
    <property type="match status" value="1"/>
</dbReference>
<feature type="binding site" evidence="4">
    <location>
        <position position="202"/>
    </location>
    <ligand>
        <name>pyridoxal 5'-phosphate</name>
        <dbReference type="ChEBI" id="CHEBI:597326"/>
    </ligand>
</feature>
<dbReference type="EMBL" id="PYJM01000001">
    <property type="protein sequence ID" value="PUA46517.1"/>
    <property type="molecule type" value="Genomic_DNA"/>
</dbReference>
<dbReference type="GO" id="GO:0009435">
    <property type="term" value="P:NAD+ biosynthetic process"/>
    <property type="evidence" value="ECO:0007669"/>
    <property type="project" value="UniProtKB-UniRule"/>
</dbReference>
<keyword evidence="1 4" id="KW-0662">Pyridine nucleotide biosynthesis</keyword>
<comment type="caution">
    <text evidence="7">The sequence shown here is derived from an EMBL/GenBank/DDBJ whole genome shotgun (WGS) entry which is preliminary data.</text>
</comment>
<organism evidence="7 8">
    <name type="scientific">Pseudomonas protegens</name>
    <dbReference type="NCBI Taxonomy" id="380021"/>
    <lineage>
        <taxon>Bacteria</taxon>
        <taxon>Pseudomonadati</taxon>
        <taxon>Pseudomonadota</taxon>
        <taxon>Gammaproteobacteria</taxon>
        <taxon>Pseudomonadales</taxon>
        <taxon>Pseudomonadaceae</taxon>
        <taxon>Pseudomonas</taxon>
    </lineage>
</organism>
<evidence type="ECO:0000256" key="4">
    <source>
        <dbReference type="HAMAP-Rule" id="MF_01970"/>
    </source>
</evidence>
<evidence type="ECO:0000256" key="3">
    <source>
        <dbReference type="ARBA" id="ARBA00022898"/>
    </source>
</evidence>
<feature type="binding site" evidence="4">
    <location>
        <position position="224"/>
    </location>
    <ligand>
        <name>pyridoxal 5'-phosphate</name>
        <dbReference type="ChEBI" id="CHEBI:597326"/>
    </ligand>
</feature>